<comment type="caution">
    <text evidence="1">The sequence shown here is derived from an EMBL/GenBank/DDBJ whole genome shotgun (WGS) entry which is preliminary data.</text>
</comment>
<evidence type="ECO:0000313" key="1">
    <source>
        <dbReference type="EMBL" id="GKT31451.1"/>
    </source>
</evidence>
<dbReference type="SUPFAM" id="SSF81301">
    <property type="entry name" value="Nucleotidyltransferase"/>
    <property type="match status" value="1"/>
</dbReference>
<dbReference type="Gene3D" id="3.30.460.40">
    <property type="match status" value="1"/>
</dbReference>
<dbReference type="Proteomes" id="UP001057375">
    <property type="component" value="Unassembled WGS sequence"/>
</dbReference>
<reference evidence="1" key="1">
    <citation type="submission" date="2022-03" db="EMBL/GenBank/DDBJ databases">
        <title>Draft genome sequence of Aduncisulcus paluster, a free-living microaerophilic Fornicata.</title>
        <authorList>
            <person name="Yuyama I."/>
            <person name="Kume K."/>
            <person name="Tamura T."/>
            <person name="Inagaki Y."/>
            <person name="Hashimoto T."/>
        </authorList>
    </citation>
    <scope>NUCLEOTIDE SEQUENCE</scope>
    <source>
        <strain evidence="1">NY0171</strain>
    </source>
</reference>
<feature type="non-terminal residue" evidence="1">
    <location>
        <position position="186"/>
    </location>
</feature>
<gene>
    <name evidence="1" type="ORF">ADUPG1_005890</name>
</gene>
<dbReference type="InterPro" id="IPR043519">
    <property type="entry name" value="NT_sf"/>
</dbReference>
<sequence>MHHVSLDPTVVPYIAQSVLLLLNHILRQSSISYAITGALSANFHGSKHCLFDIDVDVAFRDFDSLRRLVRNGQFERLLYSTLESLAGAEMMKAVLGQYALDNVMSVEFDGRWKDEEFDLEMIYLIILGYDVELTRCQDDRVFVKATQAWHDIHSDVDHACAFKLEYGGGGGVGIGSHLLTTKDHVS</sequence>
<evidence type="ECO:0000313" key="2">
    <source>
        <dbReference type="Proteomes" id="UP001057375"/>
    </source>
</evidence>
<organism evidence="1 2">
    <name type="scientific">Aduncisulcus paluster</name>
    <dbReference type="NCBI Taxonomy" id="2918883"/>
    <lineage>
        <taxon>Eukaryota</taxon>
        <taxon>Metamonada</taxon>
        <taxon>Carpediemonas-like organisms</taxon>
        <taxon>Aduncisulcus</taxon>
    </lineage>
</organism>
<proteinExistence type="predicted"/>
<name>A0ABQ5KG02_9EUKA</name>
<accession>A0ABQ5KG02</accession>
<dbReference type="EMBL" id="BQXS01009667">
    <property type="protein sequence ID" value="GKT31451.1"/>
    <property type="molecule type" value="Genomic_DNA"/>
</dbReference>
<keyword evidence="2" id="KW-1185">Reference proteome</keyword>
<protein>
    <submittedName>
        <fullName evidence="1">Uncharacterized protein</fullName>
    </submittedName>
</protein>